<feature type="transmembrane region" description="Helical" evidence="7">
    <location>
        <begin position="349"/>
        <end position="368"/>
    </location>
</feature>
<comment type="subcellular location">
    <subcellularLocation>
        <location evidence="1">Cell membrane</location>
        <topology evidence="1">Multi-pass membrane protein</topology>
    </subcellularLocation>
</comment>
<organism evidence="9 10">
    <name type="scientific">Lactiplantibacillus pentosus DSM 20314</name>
    <dbReference type="NCBI Taxonomy" id="1423791"/>
    <lineage>
        <taxon>Bacteria</taxon>
        <taxon>Bacillati</taxon>
        <taxon>Bacillota</taxon>
        <taxon>Bacilli</taxon>
        <taxon>Lactobacillales</taxon>
        <taxon>Lactobacillaceae</taxon>
        <taxon>Lactiplantibacillus</taxon>
    </lineage>
</organism>
<comment type="caution">
    <text evidence="9">The sequence shown here is derived from an EMBL/GenBank/DDBJ whole genome shotgun (WGS) entry which is preliminary data.</text>
</comment>
<evidence type="ECO:0000256" key="4">
    <source>
        <dbReference type="ARBA" id="ARBA00022692"/>
    </source>
</evidence>
<feature type="transmembrane region" description="Helical" evidence="7">
    <location>
        <begin position="279"/>
        <end position="302"/>
    </location>
</feature>
<evidence type="ECO:0000256" key="5">
    <source>
        <dbReference type="ARBA" id="ARBA00022989"/>
    </source>
</evidence>
<dbReference type="PANTHER" id="PTHR43302:SF5">
    <property type="entry name" value="TRANSPORTER ARSB-RELATED"/>
    <property type="match status" value="1"/>
</dbReference>
<feature type="domain" description="Citrate transporter-like" evidence="8">
    <location>
        <begin position="7"/>
        <end position="302"/>
    </location>
</feature>
<dbReference type="AlphaFoldDB" id="A0A837RAE5"/>
<dbReference type="Pfam" id="PF03600">
    <property type="entry name" value="CitMHS"/>
    <property type="match status" value="1"/>
</dbReference>
<keyword evidence="4 7" id="KW-0812">Transmembrane</keyword>
<feature type="transmembrane region" description="Helical" evidence="7">
    <location>
        <begin position="157"/>
        <end position="179"/>
    </location>
</feature>
<keyword evidence="5 7" id="KW-1133">Transmembrane helix</keyword>
<proteinExistence type="predicted"/>
<name>A0A837RAE5_LACPE</name>
<feature type="transmembrane region" description="Helical" evidence="7">
    <location>
        <begin position="199"/>
        <end position="229"/>
    </location>
</feature>
<keyword evidence="6 7" id="KW-0472">Membrane</keyword>
<dbReference type="Proteomes" id="UP000051020">
    <property type="component" value="Unassembled WGS sequence"/>
</dbReference>
<evidence type="ECO:0000256" key="1">
    <source>
        <dbReference type="ARBA" id="ARBA00004651"/>
    </source>
</evidence>
<feature type="transmembrane region" description="Helical" evidence="7">
    <location>
        <begin position="241"/>
        <end position="259"/>
    </location>
</feature>
<reference evidence="9 10" key="1">
    <citation type="journal article" date="2015" name="Genome Announc.">
        <title>Expanding the biotechnology potential of lactobacilli through comparative genomics of 213 strains and associated genera.</title>
        <authorList>
            <person name="Sun Z."/>
            <person name="Harris H.M."/>
            <person name="McCann A."/>
            <person name="Guo C."/>
            <person name="Argimon S."/>
            <person name="Zhang W."/>
            <person name="Yang X."/>
            <person name="Jeffery I.B."/>
            <person name="Cooney J.C."/>
            <person name="Kagawa T.F."/>
            <person name="Liu W."/>
            <person name="Song Y."/>
            <person name="Salvetti E."/>
            <person name="Wrobel A."/>
            <person name="Rasinkangas P."/>
            <person name="Parkhill J."/>
            <person name="Rea M.C."/>
            <person name="O'Sullivan O."/>
            <person name="Ritari J."/>
            <person name="Douillard F.P."/>
            <person name="Paul Ross R."/>
            <person name="Yang R."/>
            <person name="Briner A.E."/>
            <person name="Felis G.E."/>
            <person name="de Vos W.M."/>
            <person name="Barrangou R."/>
            <person name="Klaenhammer T.R."/>
            <person name="Caufield P.W."/>
            <person name="Cui Y."/>
            <person name="Zhang H."/>
            <person name="O'Toole P.W."/>
        </authorList>
    </citation>
    <scope>NUCLEOTIDE SEQUENCE [LARGE SCALE GENOMIC DNA]</scope>
    <source>
        <strain evidence="9 10">DSM 20314</strain>
    </source>
</reference>
<accession>A0A837RAE5</accession>
<evidence type="ECO:0000313" key="10">
    <source>
        <dbReference type="Proteomes" id="UP000051020"/>
    </source>
</evidence>
<protein>
    <submittedName>
        <fullName evidence="9">Cation transport protein</fullName>
    </submittedName>
</protein>
<evidence type="ECO:0000259" key="8">
    <source>
        <dbReference type="Pfam" id="PF03600"/>
    </source>
</evidence>
<evidence type="ECO:0000256" key="7">
    <source>
        <dbReference type="SAM" id="Phobius"/>
    </source>
</evidence>
<feature type="transmembrane region" description="Helical" evidence="7">
    <location>
        <begin position="41"/>
        <end position="62"/>
    </location>
</feature>
<evidence type="ECO:0000313" key="9">
    <source>
        <dbReference type="EMBL" id="KRK24023.1"/>
    </source>
</evidence>
<feature type="transmembrane region" description="Helical" evidence="7">
    <location>
        <begin position="309"/>
        <end position="329"/>
    </location>
</feature>
<sequence>MRALATILKRTLRDKIFLITLTCAIMSLLIGTPSIQDINWTTIGTLFALMLCVQLLRALHLLNRLSDWLLQKSANTRQMCQFFILLAFGGAMLLTNDVAILTLIPLFTVVARQQRLSIAYPVTLMVMAANLGSAFTPIGNPQNLFLVTFFHVNLGQFFQLSTPLMLASLGLLLVLSHWLPRQPLVPPQTERRSVDTNKALLAGALLILIMAGIFGLIPIWLVVLISMLVAAGINRQTFYEVDYALLLTFICFFVFVSAISHNTTVTKGVAWLTQTPSTVYLTSILTSQVISNVPAVILLAHFTQQLPALFMGVNIGGLGSLVASLANLLALKQLSFDEQQPLRHFLKVFTGLNLLALIILGGLGWLYLL</sequence>
<keyword evidence="3" id="KW-1003">Cell membrane</keyword>
<dbReference type="GO" id="GO:0055085">
    <property type="term" value="P:transmembrane transport"/>
    <property type="evidence" value="ECO:0007669"/>
    <property type="project" value="InterPro"/>
</dbReference>
<feature type="transmembrane region" description="Helical" evidence="7">
    <location>
        <begin position="82"/>
        <end position="106"/>
    </location>
</feature>
<gene>
    <name evidence="9" type="ORF">FD24_GL000708</name>
</gene>
<dbReference type="PANTHER" id="PTHR43302">
    <property type="entry name" value="TRANSPORTER ARSB-RELATED"/>
    <property type="match status" value="1"/>
</dbReference>
<evidence type="ECO:0000256" key="6">
    <source>
        <dbReference type="ARBA" id="ARBA00023136"/>
    </source>
</evidence>
<evidence type="ECO:0000256" key="3">
    <source>
        <dbReference type="ARBA" id="ARBA00022475"/>
    </source>
</evidence>
<dbReference type="EMBL" id="AZCU01000012">
    <property type="protein sequence ID" value="KRK24023.1"/>
    <property type="molecule type" value="Genomic_DNA"/>
</dbReference>
<evidence type="ECO:0000256" key="2">
    <source>
        <dbReference type="ARBA" id="ARBA00022448"/>
    </source>
</evidence>
<feature type="transmembrane region" description="Helical" evidence="7">
    <location>
        <begin position="16"/>
        <end position="35"/>
    </location>
</feature>
<keyword evidence="2" id="KW-0813">Transport</keyword>
<dbReference type="GO" id="GO:0005886">
    <property type="term" value="C:plasma membrane"/>
    <property type="evidence" value="ECO:0007669"/>
    <property type="project" value="UniProtKB-SubCell"/>
</dbReference>
<dbReference type="InterPro" id="IPR004680">
    <property type="entry name" value="Cit_transptr-like_dom"/>
</dbReference>
<feature type="transmembrane region" description="Helical" evidence="7">
    <location>
        <begin position="118"/>
        <end position="136"/>
    </location>
</feature>